<dbReference type="AlphaFoldDB" id="N1RCF0"/>
<dbReference type="GO" id="GO:0046872">
    <property type="term" value="F:metal ion binding"/>
    <property type="evidence" value="ECO:0007669"/>
    <property type="project" value="UniProtKB-KW"/>
</dbReference>
<keyword evidence="6" id="KW-0540">Nuclease</keyword>
<feature type="domain" description="Metallo-beta-lactamase" evidence="12">
    <location>
        <begin position="573"/>
        <end position="781"/>
    </location>
</feature>
<keyword evidence="7" id="KW-0479">Metal-binding</keyword>
<evidence type="ECO:0000256" key="4">
    <source>
        <dbReference type="ARBA" id="ARBA00012477"/>
    </source>
</evidence>
<sequence length="1008" mass="112546">MATSVEIASAPTVDTPGTCLFVHSERRAYLFGRPEEGTQRAFQSRRLGMGATEQVFLSGSVSWELVGGLFGYVLTVGGALEASREQTAVMNEERKSKGQKLTKQAAFETIHIHGGENLNHTLAACRPVILRQPISVRTHEHRENPRLEKIESIEPDWKDDVLRVWKIPIQRDRSSSPKKRRRSSAIVGDQKKPQFKEWSPLSDPEYASTLVEKVMFNGKLKGNGMLIPVKLSEVKPRDTVFTRQEGEIKLYKGPRPGDGSELTEPDQTVWVFPEKEAQIDRSADIINVTHRRLPPTIYSQSSMCYIVKCLDRRGKFNPQKAKELGVHVTDFRHLTAGSTIVTKDGVTVTPEQVLGETQPGQGFILADIESRDLINSFMERPEWSNSELMSHVAIVYWILGPGIADDARIQKFVDEHPTMKHFFCAQDTCPNMISLAGPGQLQTKLRRIDPERFTLLKYDNDIKGAMPNGSQVESGRIGNKISLMPRLKFGEGEIAPFPALGEAAQSVSDEILELARKAREETSDPEFLRKLEEDEQDIPSRDAEIIPLGTGSSIPGKYRNVSSTLIRVPGIGNYLLDVGEGTLGQIRRLFGEEETGNILRDLRCIVISHLHADHHLGTPNLIKAWYEHTIEDTNAKLAVSCVSRYKALLEEVSQVEDIGFHRLHFPNCNSTKPDKLNNGRFVIKNGDFGLRAIKRIPVPHCWLSYGTELELTSGLRIAYSGDCRPSDEFAQECEGAHLLVHECTFDDDMLSHAKKKGHSTMGEALEIARKMKARRTLLTHFSQRYVKADSLKRDERGRAGEALMALDLMSVKLGDFKKAAAFQPAIAMLMADAASELSRDSSTKPDKLNNGRFVIKNGDFGLRAIKRIPVPHCWLSYGTELELTSGLRIAYSGDCRPSDEFAQECEGAHLLVHECTFDDDMLSHAKKKGHSTMGEALEIARKMKARRTLLTHFSQRYVKADSLKRDERGRAGEALMALDLMSVKLGDFKKAAAFQPAIAMLMADAGDK</sequence>
<comment type="cofactor">
    <cofactor evidence="2">
        <name>Zn(2+)</name>
        <dbReference type="ChEBI" id="CHEBI:29105"/>
    </cofactor>
</comment>
<name>N1RCF0_FUSC4</name>
<dbReference type="InterPro" id="IPR027794">
    <property type="entry name" value="tRNase_Z_dom"/>
</dbReference>
<protein>
    <recommendedName>
        <fullName evidence="4">ribonuclease Z</fullName>
        <ecNumber evidence="4">3.1.26.11</ecNumber>
    </recommendedName>
</protein>
<dbReference type="EMBL" id="KB726992">
    <property type="protein sequence ID" value="EMT64183.1"/>
    <property type="molecule type" value="Genomic_DNA"/>
</dbReference>
<dbReference type="InterPro" id="IPR001279">
    <property type="entry name" value="Metallo-B-lactamas"/>
</dbReference>
<dbReference type="GO" id="GO:1990180">
    <property type="term" value="P:mitochondrial tRNA 3'-end processing"/>
    <property type="evidence" value="ECO:0007669"/>
    <property type="project" value="TreeGrafter"/>
</dbReference>
<evidence type="ECO:0000259" key="13">
    <source>
        <dbReference type="Pfam" id="PF13691"/>
    </source>
</evidence>
<evidence type="ECO:0000256" key="10">
    <source>
        <dbReference type="ARBA" id="ARBA00022833"/>
    </source>
</evidence>
<dbReference type="GO" id="GO:0005739">
    <property type="term" value="C:mitochondrion"/>
    <property type="evidence" value="ECO:0007669"/>
    <property type="project" value="TreeGrafter"/>
</dbReference>
<feature type="domain" description="Metallo-beta-lactamase" evidence="12">
    <location>
        <begin position="871"/>
        <end position="953"/>
    </location>
</feature>
<dbReference type="Gene3D" id="3.60.15.10">
    <property type="entry name" value="Ribonuclease Z/Hydroxyacylglutathione hydrolase-like"/>
    <property type="match status" value="3"/>
</dbReference>
<dbReference type="GO" id="GO:0042781">
    <property type="term" value="F:3'-tRNA processing endoribonuclease activity"/>
    <property type="evidence" value="ECO:0007669"/>
    <property type="project" value="UniProtKB-EC"/>
</dbReference>
<proteinExistence type="inferred from homology"/>
<accession>N1RCF0</accession>
<dbReference type="EC" id="3.1.26.11" evidence="4"/>
<evidence type="ECO:0000256" key="5">
    <source>
        <dbReference type="ARBA" id="ARBA00022694"/>
    </source>
</evidence>
<feature type="region of interest" description="Disordered" evidence="11">
    <location>
        <begin position="172"/>
        <end position="200"/>
    </location>
</feature>
<evidence type="ECO:0000256" key="9">
    <source>
        <dbReference type="ARBA" id="ARBA00022801"/>
    </source>
</evidence>
<evidence type="ECO:0000256" key="7">
    <source>
        <dbReference type="ARBA" id="ARBA00022723"/>
    </source>
</evidence>
<dbReference type="PANTHER" id="PTHR12553:SF49">
    <property type="entry name" value="ZINC PHOSPHODIESTERASE ELAC PROTEIN 2"/>
    <property type="match status" value="1"/>
</dbReference>
<dbReference type="CDD" id="cd07718">
    <property type="entry name" value="RNaseZ_ELAC1_ELAC2-C-term-like_MBL-fold"/>
    <property type="match status" value="1"/>
</dbReference>
<comment type="catalytic activity">
    <reaction evidence="1">
        <text>Endonucleolytic cleavage of RNA, removing extra 3' nucleotides from tRNA precursor, generating 3' termini of tRNAs. A 3'-hydroxy group is left at the tRNA terminus and a 5'-phosphoryl group is left at the trailer molecule.</text>
        <dbReference type="EC" id="3.1.26.11"/>
    </reaction>
</comment>
<evidence type="ECO:0000256" key="6">
    <source>
        <dbReference type="ARBA" id="ARBA00022722"/>
    </source>
</evidence>
<evidence type="ECO:0000256" key="2">
    <source>
        <dbReference type="ARBA" id="ARBA00001947"/>
    </source>
</evidence>
<evidence type="ECO:0000313" key="14">
    <source>
        <dbReference type="EMBL" id="EMT64183.1"/>
    </source>
</evidence>
<keyword evidence="10" id="KW-0862">Zinc</keyword>
<feature type="domain" description="tRNase Z endonuclease" evidence="13">
    <location>
        <begin position="7"/>
        <end position="68"/>
    </location>
</feature>
<keyword evidence="15" id="KW-1185">Reference proteome</keyword>
<dbReference type="InterPro" id="IPR047151">
    <property type="entry name" value="RNZ2-like"/>
</dbReference>
<evidence type="ECO:0000259" key="12">
    <source>
        <dbReference type="Pfam" id="PF12706"/>
    </source>
</evidence>
<gene>
    <name evidence="14" type="ORF">FOC4_g10010672</name>
</gene>
<dbReference type="InterPro" id="IPR036866">
    <property type="entry name" value="RibonucZ/Hydroxyglut_hydro"/>
</dbReference>
<evidence type="ECO:0000256" key="3">
    <source>
        <dbReference type="ARBA" id="ARBA00007823"/>
    </source>
</evidence>
<organism evidence="14 15">
    <name type="scientific">Fusarium oxysporum f. sp. cubense (strain race 4)</name>
    <name type="common">Panama disease fungus</name>
    <dbReference type="NCBI Taxonomy" id="2502994"/>
    <lineage>
        <taxon>Eukaryota</taxon>
        <taxon>Fungi</taxon>
        <taxon>Dikarya</taxon>
        <taxon>Ascomycota</taxon>
        <taxon>Pezizomycotina</taxon>
        <taxon>Sordariomycetes</taxon>
        <taxon>Hypocreomycetidae</taxon>
        <taxon>Hypocreales</taxon>
        <taxon>Nectriaceae</taxon>
        <taxon>Fusarium</taxon>
        <taxon>Fusarium oxysporum species complex</taxon>
    </lineage>
</organism>
<dbReference type="STRING" id="1229665.N1RCF0"/>
<evidence type="ECO:0000313" key="15">
    <source>
        <dbReference type="Proteomes" id="UP000016929"/>
    </source>
</evidence>
<evidence type="ECO:0000256" key="8">
    <source>
        <dbReference type="ARBA" id="ARBA00022759"/>
    </source>
</evidence>
<reference evidence="15" key="2">
    <citation type="journal article" date="2014" name="PLoS ONE">
        <title>Genome and Transcriptome Analysis of the Fungal Pathogen Fusarium oxysporum f. sp. cubense Causing Banana Vascular Wilt Disease.</title>
        <authorList>
            <person name="Guo L."/>
            <person name="Han L."/>
            <person name="Yang L."/>
            <person name="Zeng H."/>
            <person name="Fan D."/>
            <person name="Zhu Y."/>
            <person name="Feng Y."/>
            <person name="Wang G."/>
            <person name="Peng C."/>
            <person name="Jiang X."/>
            <person name="Zhou D."/>
            <person name="Ni P."/>
            <person name="Liang C."/>
            <person name="Liu L."/>
            <person name="Wang J."/>
            <person name="Mao C."/>
            <person name="Fang X."/>
            <person name="Peng M."/>
            <person name="Huang J."/>
        </authorList>
    </citation>
    <scope>NUCLEOTIDE SEQUENCE [LARGE SCALE GENOMIC DNA]</scope>
    <source>
        <strain evidence="15">race 4</strain>
    </source>
</reference>
<dbReference type="PANTHER" id="PTHR12553">
    <property type="entry name" value="ZINC PHOSPHODIESTERASE ELAC PROTEIN 2"/>
    <property type="match status" value="1"/>
</dbReference>
<keyword evidence="5" id="KW-0819">tRNA processing</keyword>
<dbReference type="Proteomes" id="UP000016929">
    <property type="component" value="Unassembled WGS sequence"/>
</dbReference>
<comment type="similarity">
    <text evidence="3">Belongs to the RNase Z family.</text>
</comment>
<evidence type="ECO:0000256" key="1">
    <source>
        <dbReference type="ARBA" id="ARBA00000402"/>
    </source>
</evidence>
<dbReference type="HOGENOM" id="CLU_006220_0_0_1"/>
<keyword evidence="8" id="KW-0255">Endonuclease</keyword>
<dbReference type="Pfam" id="PF13691">
    <property type="entry name" value="Lactamase_B_4"/>
    <property type="match status" value="1"/>
</dbReference>
<keyword evidence="9" id="KW-0378">Hydrolase</keyword>
<evidence type="ECO:0000256" key="11">
    <source>
        <dbReference type="SAM" id="MobiDB-lite"/>
    </source>
</evidence>
<dbReference type="SUPFAM" id="SSF56281">
    <property type="entry name" value="Metallo-hydrolase/oxidoreductase"/>
    <property type="match status" value="3"/>
</dbReference>
<reference evidence="15" key="1">
    <citation type="submission" date="2012-09" db="EMBL/GenBank/DDBJ databases">
        <title>Genome sequencing and comparative transcriptomics of race 1 and race 4 of banana pathogen: Fusarium oxysporum f. sp. cubense.</title>
        <authorList>
            <person name="Fang X."/>
            <person name="Huang J."/>
        </authorList>
    </citation>
    <scope>NUCLEOTIDE SEQUENCE [LARGE SCALE GENOMIC DNA]</scope>
    <source>
        <strain evidence="15">race 4</strain>
    </source>
</reference>
<dbReference type="OrthoDB" id="527344at2759"/>
<dbReference type="Pfam" id="PF12706">
    <property type="entry name" value="Lactamase_B_2"/>
    <property type="match status" value="2"/>
</dbReference>